<evidence type="ECO:0000313" key="2">
    <source>
        <dbReference type="EMBL" id="TEB27694.1"/>
    </source>
</evidence>
<feature type="region of interest" description="Disordered" evidence="1">
    <location>
        <begin position="64"/>
        <end position="116"/>
    </location>
</feature>
<dbReference type="EMBL" id="QPFP01000038">
    <property type="protein sequence ID" value="TEB27694.1"/>
    <property type="molecule type" value="Genomic_DNA"/>
</dbReference>
<keyword evidence="3" id="KW-1185">Reference proteome</keyword>
<comment type="caution">
    <text evidence="2">The sequence shown here is derived from an EMBL/GenBank/DDBJ whole genome shotgun (WGS) entry which is preliminary data.</text>
</comment>
<accession>A0A4Y7T172</accession>
<proteinExistence type="predicted"/>
<sequence>MDPNVKAIGKPAVAYFVNAPAPKPPLAGELQQQPFCKTSRKTFRYSSIVCRVEPCVREGVKMKNQAKEGHSITPNASKSRPVETRRTQTRDSEAATSSTNACPNCADSLFNPSFKP</sequence>
<dbReference type="AlphaFoldDB" id="A0A4Y7T172"/>
<organism evidence="2 3">
    <name type="scientific">Coprinellus micaceus</name>
    <name type="common">Glistening ink-cap mushroom</name>
    <name type="synonym">Coprinus micaceus</name>
    <dbReference type="NCBI Taxonomy" id="71717"/>
    <lineage>
        <taxon>Eukaryota</taxon>
        <taxon>Fungi</taxon>
        <taxon>Dikarya</taxon>
        <taxon>Basidiomycota</taxon>
        <taxon>Agaricomycotina</taxon>
        <taxon>Agaricomycetes</taxon>
        <taxon>Agaricomycetidae</taxon>
        <taxon>Agaricales</taxon>
        <taxon>Agaricineae</taxon>
        <taxon>Psathyrellaceae</taxon>
        <taxon>Coprinellus</taxon>
    </lineage>
</organism>
<name>A0A4Y7T172_COPMI</name>
<gene>
    <name evidence="2" type="ORF">FA13DRAFT_1794644</name>
</gene>
<feature type="compositionally biased region" description="Basic and acidic residues" evidence="1">
    <location>
        <begin position="80"/>
        <end position="93"/>
    </location>
</feature>
<dbReference type="Proteomes" id="UP000298030">
    <property type="component" value="Unassembled WGS sequence"/>
</dbReference>
<evidence type="ECO:0000313" key="3">
    <source>
        <dbReference type="Proteomes" id="UP000298030"/>
    </source>
</evidence>
<protein>
    <submittedName>
        <fullName evidence="2">Uncharacterized protein</fullName>
    </submittedName>
</protein>
<evidence type="ECO:0000256" key="1">
    <source>
        <dbReference type="SAM" id="MobiDB-lite"/>
    </source>
</evidence>
<reference evidence="2 3" key="1">
    <citation type="journal article" date="2019" name="Nat. Ecol. Evol.">
        <title>Megaphylogeny resolves global patterns of mushroom evolution.</title>
        <authorList>
            <person name="Varga T."/>
            <person name="Krizsan K."/>
            <person name="Foldi C."/>
            <person name="Dima B."/>
            <person name="Sanchez-Garcia M."/>
            <person name="Sanchez-Ramirez S."/>
            <person name="Szollosi G.J."/>
            <person name="Szarkandi J.G."/>
            <person name="Papp V."/>
            <person name="Albert L."/>
            <person name="Andreopoulos W."/>
            <person name="Angelini C."/>
            <person name="Antonin V."/>
            <person name="Barry K.W."/>
            <person name="Bougher N.L."/>
            <person name="Buchanan P."/>
            <person name="Buyck B."/>
            <person name="Bense V."/>
            <person name="Catcheside P."/>
            <person name="Chovatia M."/>
            <person name="Cooper J."/>
            <person name="Damon W."/>
            <person name="Desjardin D."/>
            <person name="Finy P."/>
            <person name="Geml J."/>
            <person name="Haridas S."/>
            <person name="Hughes K."/>
            <person name="Justo A."/>
            <person name="Karasinski D."/>
            <person name="Kautmanova I."/>
            <person name="Kiss B."/>
            <person name="Kocsube S."/>
            <person name="Kotiranta H."/>
            <person name="LaButti K.M."/>
            <person name="Lechner B.E."/>
            <person name="Liimatainen K."/>
            <person name="Lipzen A."/>
            <person name="Lukacs Z."/>
            <person name="Mihaltcheva S."/>
            <person name="Morgado L.N."/>
            <person name="Niskanen T."/>
            <person name="Noordeloos M.E."/>
            <person name="Ohm R.A."/>
            <person name="Ortiz-Santana B."/>
            <person name="Ovrebo C."/>
            <person name="Racz N."/>
            <person name="Riley R."/>
            <person name="Savchenko A."/>
            <person name="Shiryaev A."/>
            <person name="Soop K."/>
            <person name="Spirin V."/>
            <person name="Szebenyi C."/>
            <person name="Tomsovsky M."/>
            <person name="Tulloss R.E."/>
            <person name="Uehling J."/>
            <person name="Grigoriev I.V."/>
            <person name="Vagvolgyi C."/>
            <person name="Papp T."/>
            <person name="Martin F.M."/>
            <person name="Miettinen O."/>
            <person name="Hibbett D.S."/>
            <person name="Nagy L.G."/>
        </authorList>
    </citation>
    <scope>NUCLEOTIDE SEQUENCE [LARGE SCALE GENOMIC DNA]</scope>
    <source>
        <strain evidence="2 3">FP101781</strain>
    </source>
</reference>